<accession>A0AAP4DUV0</accession>
<sequence>MPIYPSKRNWLGSYRSAFNDFKPRLANIRLRIDDLAHQVNINKENPSYRCEPLREILGNHKMTLTKSLNYFEALSRNATEEVKITEEYRECLEFIRGIQLYLERVGLLSRIVNQMIESK</sequence>
<proteinExistence type="predicted"/>
<reference evidence="1" key="2">
    <citation type="journal article" date="2023" name="Food Microbiol.">
        <title>Evaluation of the fermentation potential of lactic acid bacteria isolated from herbs, fruits and vegetables as starter cultures in nut-based milk alternatives.</title>
        <authorList>
            <person name="Huang W."/>
            <person name="Dong A."/>
            <person name="Pham H.T."/>
            <person name="Zhou C."/>
            <person name="Huo Z."/>
            <person name="Watjen A.P."/>
            <person name="Prakash S."/>
            <person name="Bang-Berthelsen C.H."/>
            <person name="Turner M.S."/>
        </authorList>
    </citation>
    <scope>NUCLEOTIDE SEQUENCE</scope>
    <source>
        <strain evidence="1">54</strain>
    </source>
</reference>
<comment type="caution">
    <text evidence="1">The sequence shown here is derived from an EMBL/GenBank/DDBJ whole genome shotgun (WGS) entry which is preliminary data.</text>
</comment>
<reference evidence="1" key="1">
    <citation type="submission" date="2022-10" db="EMBL/GenBank/DDBJ databases">
        <authorList>
            <person name="Turner M.S."/>
            <person name="Huang W."/>
        </authorList>
    </citation>
    <scope>NUCLEOTIDE SEQUENCE</scope>
    <source>
        <strain evidence="1">54</strain>
    </source>
</reference>
<protein>
    <submittedName>
        <fullName evidence="1">Uncharacterized protein</fullName>
    </submittedName>
</protein>
<dbReference type="KEGG" id="llj:LG36_0545"/>
<evidence type="ECO:0000313" key="1">
    <source>
        <dbReference type="EMBL" id="MDG4977343.1"/>
    </source>
</evidence>
<name>A0AAP4DUV0_9LACT</name>
<dbReference type="EMBL" id="JAOWLV010000007">
    <property type="protein sequence ID" value="MDG4977343.1"/>
    <property type="molecule type" value="Genomic_DNA"/>
</dbReference>
<dbReference type="Proteomes" id="UP001152598">
    <property type="component" value="Unassembled WGS sequence"/>
</dbReference>
<dbReference type="RefSeq" id="WP_038599514.1">
    <property type="nucleotide sequence ID" value="NZ_CP009472.1"/>
</dbReference>
<evidence type="ECO:0000313" key="2">
    <source>
        <dbReference type="Proteomes" id="UP001152598"/>
    </source>
</evidence>
<organism evidence="1 2">
    <name type="scientific">Lactococcus lactis</name>
    <dbReference type="NCBI Taxonomy" id="1358"/>
    <lineage>
        <taxon>Bacteria</taxon>
        <taxon>Bacillati</taxon>
        <taxon>Bacillota</taxon>
        <taxon>Bacilli</taxon>
        <taxon>Lactobacillales</taxon>
        <taxon>Streptococcaceae</taxon>
        <taxon>Lactococcus</taxon>
    </lineage>
</organism>
<dbReference type="AlphaFoldDB" id="A0AAP4DUV0"/>
<gene>
    <name evidence="1" type="ORF">OGZ50_11440</name>
</gene>